<reference evidence="1" key="1">
    <citation type="submission" date="2019-02" db="EMBL/GenBank/DDBJ databases">
        <authorList>
            <consortium name="Genoscope - CEA"/>
            <person name="William W."/>
        </authorList>
    </citation>
    <scope>NUCLEOTIDE SEQUENCE [LARGE SCALE GENOMIC DNA]</scope>
    <source>
        <strain evidence="1">YSy11</strain>
    </source>
</reference>
<dbReference type="AlphaFoldDB" id="A0A653E710"/>
<accession>A0A653E710</accession>
<protein>
    <submittedName>
        <fullName evidence="1">Protein InaA</fullName>
    </submittedName>
</protein>
<dbReference type="SUPFAM" id="SSF56112">
    <property type="entry name" value="Protein kinase-like (PK-like)"/>
    <property type="match status" value="1"/>
</dbReference>
<evidence type="ECO:0000313" key="1">
    <source>
        <dbReference type="EMBL" id="VEV97786.1"/>
    </source>
</evidence>
<dbReference type="EMBL" id="LR215729">
    <property type="protein sequence ID" value="VEV97786.1"/>
    <property type="molecule type" value="Genomic_DNA"/>
</dbReference>
<gene>
    <name evidence="1" type="primary">inaA</name>
    <name evidence="1" type="ORF">PMYSY11_2741</name>
</gene>
<proteinExistence type="predicted"/>
<sequence length="233" mass="26459">MPDSASEVPLSTADQFEDWWQTQGEWVEEPNQRRGGESGVQRVRGRNGELLYVKRQVGHAHRSLRHPFGRPTVLREREALLSARQAGVNVPDIVYCSTSGKRGLLVTAALDGYLNVDDWYASGGRERCGEAMHERLLKAIGSNIALFNRARWQHSSTYSKHIFVCIDGQGENAKPLTALIDLEKSRQRLTAKQAALHDMKQLRRRSNWSREDWKVIIDAYQQTFGCTLSELPD</sequence>
<name>A0A653E710_9PSED</name>
<dbReference type="InterPro" id="IPR011009">
    <property type="entry name" value="Kinase-like_dom_sf"/>
</dbReference>
<dbReference type="RefSeq" id="WP_150548535.1">
    <property type="nucleotide sequence ID" value="NZ_LR215729.2"/>
</dbReference>
<dbReference type="Pfam" id="PF06293">
    <property type="entry name" value="Kdo"/>
    <property type="match status" value="1"/>
</dbReference>
<organism evidence="1">
    <name type="scientific">Pseudomonas marincola</name>
    <dbReference type="NCBI Taxonomy" id="437900"/>
    <lineage>
        <taxon>Bacteria</taxon>
        <taxon>Pseudomonadati</taxon>
        <taxon>Pseudomonadota</taxon>
        <taxon>Gammaproteobacteria</taxon>
        <taxon>Pseudomonadales</taxon>
        <taxon>Pseudomonadaceae</taxon>
        <taxon>Pseudomonas</taxon>
    </lineage>
</organism>
<dbReference type="InterPro" id="IPR027023">
    <property type="entry name" value="Put_LipoPS_kinase_InaA"/>
</dbReference>
<dbReference type="PIRSF" id="PIRSF026326">
    <property type="entry name" value="InaA"/>
    <property type="match status" value="1"/>
</dbReference>